<evidence type="ECO:0000313" key="2">
    <source>
        <dbReference type="Proteomes" id="UP000275356"/>
    </source>
</evidence>
<keyword evidence="2" id="KW-1185">Reference proteome</keyword>
<dbReference type="AlphaFoldDB" id="A0A3N2DAB2"/>
<sequence>MVGRETVDLAERVVAHEFAQFQLTRNDGGRAACQDDWPTFHQMRLAQFLTWTPGMLRSYEADLDHADAVGRNLVTEKYARMMASTEPERYRVELAPHLPELDPGLLPTIESVVARQVAWAREFRAAYPRLGRAMRLLTSSEDRIDDTSFETYLRGELLTYSPRTLALYADLVADLAARGENLTTRTLHWTVLLSGYEDLDEAEAAQE</sequence>
<protein>
    <submittedName>
        <fullName evidence="1">Uncharacterized protein DUF4125</fullName>
    </submittedName>
</protein>
<dbReference type="InterPro" id="IPR025191">
    <property type="entry name" value="DUF4125"/>
</dbReference>
<dbReference type="Pfam" id="PF13526">
    <property type="entry name" value="DUF4125"/>
    <property type="match status" value="1"/>
</dbReference>
<dbReference type="EMBL" id="RKHQ01000001">
    <property type="protein sequence ID" value="ROR96735.1"/>
    <property type="molecule type" value="Genomic_DNA"/>
</dbReference>
<evidence type="ECO:0000313" key="1">
    <source>
        <dbReference type="EMBL" id="ROR96735.1"/>
    </source>
</evidence>
<reference evidence="1 2" key="1">
    <citation type="submission" date="2018-11" db="EMBL/GenBank/DDBJ databases">
        <title>Sequencing the genomes of 1000 actinobacteria strains.</title>
        <authorList>
            <person name="Klenk H.-P."/>
        </authorList>
    </citation>
    <scope>NUCLEOTIDE SEQUENCE [LARGE SCALE GENOMIC DNA]</scope>
    <source>
        <strain evidence="1 2">DSM 13521</strain>
    </source>
</reference>
<accession>A0A3N2DAB2</accession>
<name>A0A3N2DAB2_9MICO</name>
<gene>
    <name evidence="1" type="ORF">EDD28_1326</name>
</gene>
<dbReference type="RefSeq" id="WP_123738873.1">
    <property type="nucleotide sequence ID" value="NZ_CALFQU010000041.1"/>
</dbReference>
<organism evidence="1 2">
    <name type="scientific">Salana multivorans</name>
    <dbReference type="NCBI Taxonomy" id="120377"/>
    <lineage>
        <taxon>Bacteria</taxon>
        <taxon>Bacillati</taxon>
        <taxon>Actinomycetota</taxon>
        <taxon>Actinomycetes</taxon>
        <taxon>Micrococcales</taxon>
        <taxon>Beutenbergiaceae</taxon>
        <taxon>Salana</taxon>
    </lineage>
</organism>
<dbReference type="OrthoDB" id="5387164at2"/>
<comment type="caution">
    <text evidence="1">The sequence shown here is derived from an EMBL/GenBank/DDBJ whole genome shotgun (WGS) entry which is preliminary data.</text>
</comment>
<dbReference type="Proteomes" id="UP000275356">
    <property type="component" value="Unassembled WGS sequence"/>
</dbReference>
<proteinExistence type="predicted"/>